<dbReference type="InterPro" id="IPR001610">
    <property type="entry name" value="PAC"/>
</dbReference>
<dbReference type="PROSITE" id="PS50113">
    <property type="entry name" value="PAC"/>
    <property type="match status" value="2"/>
</dbReference>
<dbReference type="InterPro" id="IPR000700">
    <property type="entry name" value="PAS-assoc_C"/>
</dbReference>
<dbReference type="Proteomes" id="UP000009144">
    <property type="component" value="Chromosome"/>
</dbReference>
<dbReference type="InterPro" id="IPR001633">
    <property type="entry name" value="EAL_dom"/>
</dbReference>
<evidence type="ECO:0000256" key="2">
    <source>
        <dbReference type="ARBA" id="ARBA00004370"/>
    </source>
</evidence>
<dbReference type="GO" id="GO:0003824">
    <property type="term" value="F:catalytic activity"/>
    <property type="evidence" value="ECO:0007669"/>
    <property type="project" value="UniProtKB-ARBA"/>
</dbReference>
<comment type="cofactor">
    <cofactor evidence="1">
        <name>Mg(2+)</name>
        <dbReference type="ChEBI" id="CHEBI:18420"/>
    </cofactor>
</comment>
<evidence type="ECO:0000256" key="5">
    <source>
        <dbReference type="ARBA" id="ARBA00023136"/>
    </source>
</evidence>
<keyword evidence="7" id="KW-1185">Reference proteome</keyword>
<dbReference type="InterPro" id="IPR042240">
    <property type="entry name" value="CHASE_sf"/>
</dbReference>
<dbReference type="PROSITE" id="PS50112">
    <property type="entry name" value="PAS"/>
    <property type="match status" value="2"/>
</dbReference>
<dbReference type="Pfam" id="PF00990">
    <property type="entry name" value="GGDEF"/>
    <property type="match status" value="1"/>
</dbReference>
<dbReference type="InterPro" id="IPR035919">
    <property type="entry name" value="EAL_sf"/>
</dbReference>
<sequence>MRPFVATKPVFNSMIAIIALLILVAAIYLDHVIQDRHKNALLAETQQHLSMLHNNLVTNLQNHIQIVRGLPGLFAVNPDLTQQQFEIAMQHLIGEHTQLRNIAAAPDMVIRYMYPIAGNEQAIGLNYLQEPTQKDAAERARLSRKLVLAGPLELKQGGVGLITRIPVYLNDEKGDEYFWGIISAVIDVEAFFEASGLIDNTLPIEVAIRGKDGLGTDGEVFFGEASLFENPVLTMPLTLPEGYWLLTGQPEGGWKTINNAVWQSRVLLFCIASAIFALLTAFVRFMFTASLANLKFRQVIESSPIPYILVGKDRKISFINPAFAEHYGYSLTDLPSLALWWNKTDINQEYLKKINTWCDSTNDAEQLPDHAVEISVQCKDGVQREVLLSVSPLDDTVNKELLLVVYDLTSRKLAEQKIHFSEQIFSQAHEGIVVTDTQGRILEVNPAFTEITGFTAQDALQNTPAIMKSGKHDDVFFEEMWRKLENHGHWQGEIWNRHKDGHLYALQLTITVMTNPQGLKQYYAGLFSDITQSKTQQEKLELMAHYDVLTHLPNRVLFADRFSQAVAHSQRLGTWLGICFLDLDDFKPVNDTYGHNVGDLLLIEVADRLRASVRDEDTISRFGGDEFAILFRDINSYEQCEQLLIRLHQTLAEPYWIDNRSITISASSGIALYPMDNVDLDTLLRHADQAMYQAKITGRNTSRMFNPELNQQVIHKHHVVQRLREALLNDEFVLHYQPEINMRTGEIIAVEALIRWHHPERGLLFPGDFLSDVEGSELEFELGLWVIDSALQQLQYWQQAGLEIVVSVNIAANHLQAKNFIQSLQQILNRYHDIRPASLQLEILESSALGDVPTLSRIIDDCRHRVGVLIALDDFGTGYSSLTHLRHLASNSVKIDQSFVRDMLEDDSDYNIVDGVISLAKAFNRQVIAEGVETVEHGLMLLSMGCDLAQGYQIARPMPAENVLNWCHEYQLQHEWSLFQDKVS</sequence>
<dbReference type="Pfam" id="PF13188">
    <property type="entry name" value="PAS_8"/>
    <property type="match status" value="1"/>
</dbReference>
<dbReference type="PROSITE" id="PS50883">
    <property type="entry name" value="EAL"/>
    <property type="match status" value="1"/>
</dbReference>
<name>I1XFV4_METNJ</name>
<dbReference type="SMART" id="SM00086">
    <property type="entry name" value="PAC"/>
    <property type="match status" value="2"/>
</dbReference>
<dbReference type="SUPFAM" id="SSF55073">
    <property type="entry name" value="Nucleotide cyclase"/>
    <property type="match status" value="1"/>
</dbReference>
<evidence type="ECO:0000313" key="7">
    <source>
        <dbReference type="Proteomes" id="UP000009144"/>
    </source>
</evidence>
<dbReference type="eggNOG" id="COG3452">
    <property type="taxonomic scope" value="Bacteria"/>
</dbReference>
<dbReference type="Gene3D" id="3.30.450.20">
    <property type="entry name" value="PAS domain"/>
    <property type="match status" value="2"/>
</dbReference>
<dbReference type="AlphaFoldDB" id="I1XFV4"/>
<proteinExistence type="predicted"/>
<dbReference type="PATRIC" id="fig|754476.3.peg.418"/>
<organism evidence="6 7">
    <name type="scientific">Methylophaga nitratireducenticrescens</name>
    <dbReference type="NCBI Taxonomy" id="754476"/>
    <lineage>
        <taxon>Bacteria</taxon>
        <taxon>Pseudomonadati</taxon>
        <taxon>Pseudomonadota</taxon>
        <taxon>Gammaproteobacteria</taxon>
        <taxon>Thiotrichales</taxon>
        <taxon>Piscirickettsiaceae</taxon>
        <taxon>Methylophaga</taxon>
    </lineage>
</organism>
<dbReference type="EMBL" id="CP003390">
    <property type="protein sequence ID" value="AFI83273.1"/>
    <property type="molecule type" value="Genomic_DNA"/>
</dbReference>
<dbReference type="InterPro" id="IPR043128">
    <property type="entry name" value="Rev_trsase/Diguanyl_cyclase"/>
</dbReference>
<dbReference type="NCBIfam" id="TIGR00229">
    <property type="entry name" value="sensory_box"/>
    <property type="match status" value="2"/>
</dbReference>
<dbReference type="KEGG" id="mej:Q7A_422"/>
<keyword evidence="5" id="KW-0472">Membrane</keyword>
<dbReference type="FunFam" id="3.30.70.270:FF:000001">
    <property type="entry name" value="Diguanylate cyclase domain protein"/>
    <property type="match status" value="1"/>
</dbReference>
<keyword evidence="3" id="KW-0812">Transmembrane</keyword>
<dbReference type="GO" id="GO:0007165">
    <property type="term" value="P:signal transduction"/>
    <property type="evidence" value="ECO:0007669"/>
    <property type="project" value="UniProtKB-ARBA"/>
</dbReference>
<dbReference type="CDD" id="cd01948">
    <property type="entry name" value="EAL"/>
    <property type="match status" value="1"/>
</dbReference>
<dbReference type="PROSITE" id="PS50887">
    <property type="entry name" value="GGDEF"/>
    <property type="match status" value="1"/>
</dbReference>
<dbReference type="Pfam" id="PF00563">
    <property type="entry name" value="EAL"/>
    <property type="match status" value="1"/>
</dbReference>
<dbReference type="SMART" id="SM00091">
    <property type="entry name" value="PAS"/>
    <property type="match status" value="2"/>
</dbReference>
<dbReference type="GO" id="GO:0016020">
    <property type="term" value="C:membrane"/>
    <property type="evidence" value="ECO:0007669"/>
    <property type="project" value="UniProtKB-SubCell"/>
</dbReference>
<dbReference type="PANTHER" id="PTHR44757:SF2">
    <property type="entry name" value="BIOFILM ARCHITECTURE MAINTENANCE PROTEIN MBAA"/>
    <property type="match status" value="1"/>
</dbReference>
<evidence type="ECO:0000256" key="3">
    <source>
        <dbReference type="ARBA" id="ARBA00022692"/>
    </source>
</evidence>
<dbReference type="CDD" id="cd01949">
    <property type="entry name" value="GGDEF"/>
    <property type="match status" value="1"/>
</dbReference>
<evidence type="ECO:0000313" key="6">
    <source>
        <dbReference type="EMBL" id="AFI83273.1"/>
    </source>
</evidence>
<dbReference type="CDD" id="cd00130">
    <property type="entry name" value="PAS"/>
    <property type="match status" value="2"/>
</dbReference>
<dbReference type="InterPro" id="IPR029787">
    <property type="entry name" value="Nucleotide_cyclase"/>
</dbReference>
<dbReference type="InterPro" id="IPR000160">
    <property type="entry name" value="GGDEF_dom"/>
</dbReference>
<keyword evidence="4" id="KW-1133">Transmembrane helix</keyword>
<dbReference type="HOGENOM" id="CLU_000445_70_20_6"/>
<reference evidence="6 7" key="2">
    <citation type="journal article" date="2013" name="Int. J. Syst. Evol. Microbiol.">
        <title>Methylophaga nitratireducenticrescens sp. nov. and Methylophaga frappieri sp. nov., isolated from the biofilm of the methanol-fed denitrification system treating the seawater at the Montreal Biodome.</title>
        <authorList>
            <person name="Villeneuve C."/>
            <person name="Martineau C."/>
            <person name="Mauffrey F."/>
            <person name="Villemur R."/>
        </authorList>
    </citation>
    <scope>NUCLEOTIDE SEQUENCE [LARGE SCALE GENOMIC DNA]</scope>
    <source>
        <strain evidence="6 7">JAM1</strain>
    </source>
</reference>
<dbReference type="Gene3D" id="3.20.20.450">
    <property type="entry name" value="EAL domain"/>
    <property type="match status" value="1"/>
</dbReference>
<dbReference type="RefSeq" id="WP_014705648.1">
    <property type="nucleotide sequence ID" value="NC_017857.3"/>
</dbReference>
<dbReference type="SUPFAM" id="SSF55785">
    <property type="entry name" value="PYP-like sensor domain (PAS domain)"/>
    <property type="match status" value="2"/>
</dbReference>
<dbReference type="Gene3D" id="3.30.70.270">
    <property type="match status" value="1"/>
</dbReference>
<dbReference type="PANTHER" id="PTHR44757">
    <property type="entry name" value="DIGUANYLATE CYCLASE DGCP"/>
    <property type="match status" value="1"/>
</dbReference>
<dbReference type="NCBIfam" id="TIGR00254">
    <property type="entry name" value="GGDEF"/>
    <property type="match status" value="1"/>
</dbReference>
<gene>
    <name evidence="6" type="ordered locus">Q7A_422</name>
</gene>
<dbReference type="Gene3D" id="3.30.450.350">
    <property type="entry name" value="CHASE domain"/>
    <property type="match status" value="1"/>
</dbReference>
<evidence type="ECO:0000256" key="1">
    <source>
        <dbReference type="ARBA" id="ARBA00001946"/>
    </source>
</evidence>
<comment type="subcellular location">
    <subcellularLocation>
        <location evidence="2">Membrane</location>
    </subcellularLocation>
</comment>
<accession>I1XFV4</accession>
<dbReference type="PROSITE" id="PS50839">
    <property type="entry name" value="CHASE"/>
    <property type="match status" value="1"/>
</dbReference>
<protein>
    <submittedName>
        <fullName evidence="6">Diguanylate cyclase/phosphodiesterase</fullName>
    </submittedName>
</protein>
<dbReference type="InterPro" id="IPR000014">
    <property type="entry name" value="PAS"/>
</dbReference>
<dbReference type="STRING" id="754476.Q7A_422"/>
<dbReference type="InterPro" id="IPR006189">
    <property type="entry name" value="CHASE_dom"/>
</dbReference>
<dbReference type="SMART" id="SM00052">
    <property type="entry name" value="EAL"/>
    <property type="match status" value="1"/>
</dbReference>
<dbReference type="Pfam" id="PF13426">
    <property type="entry name" value="PAS_9"/>
    <property type="match status" value="1"/>
</dbReference>
<reference evidence="6 7" key="1">
    <citation type="journal article" date="2012" name="J. Bacteriol.">
        <title>Complete genome sequences of Methylophaga sp. strain JAM1 and Methylophaga sp. strain JAM7.</title>
        <authorList>
            <person name="Villeneuve C."/>
            <person name="Martineau C."/>
            <person name="Mauffrey F."/>
            <person name="Villemur R."/>
        </authorList>
    </citation>
    <scope>NUCLEOTIDE SEQUENCE [LARGE SCALE GENOMIC DNA]</scope>
    <source>
        <strain evidence="6 7">JAM1</strain>
    </source>
</reference>
<dbReference type="SMART" id="SM01079">
    <property type="entry name" value="CHASE"/>
    <property type="match status" value="1"/>
</dbReference>
<dbReference type="SMART" id="SM00267">
    <property type="entry name" value="GGDEF"/>
    <property type="match status" value="1"/>
</dbReference>
<dbReference type="SUPFAM" id="SSF141868">
    <property type="entry name" value="EAL domain-like"/>
    <property type="match status" value="1"/>
</dbReference>
<dbReference type="Pfam" id="PF03924">
    <property type="entry name" value="CHASE"/>
    <property type="match status" value="1"/>
</dbReference>
<dbReference type="eggNOG" id="COG5001">
    <property type="taxonomic scope" value="Bacteria"/>
</dbReference>
<dbReference type="InterPro" id="IPR035965">
    <property type="entry name" value="PAS-like_dom_sf"/>
</dbReference>
<dbReference type="InterPro" id="IPR052155">
    <property type="entry name" value="Biofilm_reg_signaling"/>
</dbReference>
<evidence type="ECO:0000256" key="4">
    <source>
        <dbReference type="ARBA" id="ARBA00022989"/>
    </source>
</evidence>